<dbReference type="Pfam" id="PF01668">
    <property type="entry name" value="SmpB"/>
    <property type="match status" value="1"/>
</dbReference>
<keyword evidence="2 3" id="KW-0694">RNA-binding</keyword>
<evidence type="ECO:0000256" key="1">
    <source>
        <dbReference type="ARBA" id="ARBA00022490"/>
    </source>
</evidence>
<dbReference type="STRING" id="582672.SAMN05216360_12435"/>
<dbReference type="GO" id="GO:0003723">
    <property type="term" value="F:RNA binding"/>
    <property type="evidence" value="ECO:0007669"/>
    <property type="project" value="UniProtKB-UniRule"/>
</dbReference>
<dbReference type="NCBIfam" id="NF003843">
    <property type="entry name" value="PRK05422.1"/>
    <property type="match status" value="1"/>
</dbReference>
<feature type="compositionally biased region" description="Basic and acidic residues" evidence="4">
    <location>
        <begin position="132"/>
        <end position="157"/>
    </location>
</feature>
<dbReference type="Gene3D" id="2.40.280.10">
    <property type="match status" value="1"/>
</dbReference>
<evidence type="ECO:0000256" key="4">
    <source>
        <dbReference type="SAM" id="MobiDB-lite"/>
    </source>
</evidence>
<dbReference type="NCBIfam" id="TIGR00086">
    <property type="entry name" value="smpB"/>
    <property type="match status" value="1"/>
</dbReference>
<dbReference type="OrthoDB" id="9805462at2"/>
<gene>
    <name evidence="3" type="primary">smpB</name>
    <name evidence="5" type="ORF">SAMN05216360_12435</name>
</gene>
<dbReference type="HAMAP" id="MF_00023">
    <property type="entry name" value="SmpB"/>
    <property type="match status" value="1"/>
</dbReference>
<evidence type="ECO:0000256" key="3">
    <source>
        <dbReference type="HAMAP-Rule" id="MF_00023"/>
    </source>
</evidence>
<evidence type="ECO:0000313" key="5">
    <source>
        <dbReference type="EMBL" id="SDO49285.1"/>
    </source>
</evidence>
<dbReference type="InterPro" id="IPR000037">
    <property type="entry name" value="SsrA-bd_prot"/>
</dbReference>
<dbReference type="GO" id="GO:0005829">
    <property type="term" value="C:cytosol"/>
    <property type="evidence" value="ECO:0007669"/>
    <property type="project" value="TreeGrafter"/>
</dbReference>
<dbReference type="PANTHER" id="PTHR30308:SF2">
    <property type="entry name" value="SSRA-BINDING PROTEIN"/>
    <property type="match status" value="1"/>
</dbReference>
<organism evidence="5 6">
    <name type="scientific">Methylobacterium phyllostachyos</name>
    <dbReference type="NCBI Taxonomy" id="582672"/>
    <lineage>
        <taxon>Bacteria</taxon>
        <taxon>Pseudomonadati</taxon>
        <taxon>Pseudomonadota</taxon>
        <taxon>Alphaproteobacteria</taxon>
        <taxon>Hyphomicrobiales</taxon>
        <taxon>Methylobacteriaceae</taxon>
        <taxon>Methylobacterium</taxon>
    </lineage>
</organism>
<dbReference type="Proteomes" id="UP000198704">
    <property type="component" value="Unassembled WGS sequence"/>
</dbReference>
<name>A0A1H0JZW3_9HYPH</name>
<dbReference type="SUPFAM" id="SSF74982">
    <property type="entry name" value="Small protein B (SmpB)"/>
    <property type="match status" value="1"/>
</dbReference>
<dbReference type="GO" id="GO:0070929">
    <property type="term" value="P:trans-translation"/>
    <property type="evidence" value="ECO:0007669"/>
    <property type="project" value="UniProtKB-UniRule"/>
</dbReference>
<evidence type="ECO:0000313" key="6">
    <source>
        <dbReference type="Proteomes" id="UP000198704"/>
    </source>
</evidence>
<keyword evidence="6" id="KW-1185">Reference proteome</keyword>
<dbReference type="PROSITE" id="PS01317">
    <property type="entry name" value="SSRP"/>
    <property type="match status" value="1"/>
</dbReference>
<comment type="similarity">
    <text evidence="3">Belongs to the SmpB family.</text>
</comment>
<dbReference type="AlphaFoldDB" id="A0A1H0JZW3"/>
<comment type="subcellular location">
    <subcellularLocation>
        <location evidence="3">Cytoplasm</location>
    </subcellularLocation>
    <text evidence="3">The tmRNA-SmpB complex associates with stalled 70S ribosomes.</text>
</comment>
<reference evidence="6" key="1">
    <citation type="submission" date="2016-10" db="EMBL/GenBank/DDBJ databases">
        <authorList>
            <person name="Varghese N."/>
            <person name="Submissions S."/>
        </authorList>
    </citation>
    <scope>NUCLEOTIDE SEQUENCE [LARGE SCALE GENOMIC DNA]</scope>
    <source>
        <strain evidence="6">BL47</strain>
    </source>
</reference>
<proteinExistence type="inferred from homology"/>
<accession>A0A1H0JZW3</accession>
<sequence>MAPKPEPGRRVVADNRAARYHYTIEDTLEAGIALTGTEVKSLRGGKATIGEAYAGPSGSDLMLFNAYIPEYLEANRFNHDTKRPRRLLLHRRQINKLIGATQRQGYTVVPLKIYFNDKGRAKVELGLGKGKQAHDKREAVKERDWQRDRARLMRDRG</sequence>
<dbReference type="CDD" id="cd09294">
    <property type="entry name" value="SmpB"/>
    <property type="match status" value="1"/>
</dbReference>
<dbReference type="EMBL" id="FNHS01000024">
    <property type="protein sequence ID" value="SDO49285.1"/>
    <property type="molecule type" value="Genomic_DNA"/>
</dbReference>
<dbReference type="PANTHER" id="PTHR30308">
    <property type="entry name" value="TMRNA-BINDING COMPONENT OF TRANS-TRANSLATION TAGGING COMPLEX"/>
    <property type="match status" value="1"/>
</dbReference>
<comment type="function">
    <text evidence="3">Required for rescue of stalled ribosomes mediated by trans-translation. Binds to transfer-messenger RNA (tmRNA), required for stable association of tmRNA with ribosomes. tmRNA and SmpB together mimic tRNA shape, replacing the anticodon stem-loop with SmpB. tmRNA is encoded by the ssrA gene; the 2 termini fold to resemble tRNA(Ala) and it encodes a 'tag peptide', a short internal open reading frame. During trans-translation Ala-aminoacylated tmRNA acts like a tRNA, entering the A-site of stalled ribosomes, displacing the stalled mRNA. The ribosome then switches to translate the ORF on the tmRNA; the nascent peptide is terminated with the 'tag peptide' encoded by the tmRNA and targeted for degradation. The ribosome is freed to recommence translation, which seems to be the essential function of trans-translation.</text>
</comment>
<dbReference type="RefSeq" id="WP_091722074.1">
    <property type="nucleotide sequence ID" value="NZ_FNHS01000024.1"/>
</dbReference>
<dbReference type="InterPro" id="IPR023620">
    <property type="entry name" value="SmpB"/>
</dbReference>
<dbReference type="InterPro" id="IPR020081">
    <property type="entry name" value="SsrA-bd_prot_CS"/>
</dbReference>
<feature type="region of interest" description="Disordered" evidence="4">
    <location>
        <begin position="126"/>
        <end position="157"/>
    </location>
</feature>
<dbReference type="GO" id="GO:0070930">
    <property type="term" value="P:trans-translation-dependent protein tagging"/>
    <property type="evidence" value="ECO:0007669"/>
    <property type="project" value="TreeGrafter"/>
</dbReference>
<protein>
    <recommendedName>
        <fullName evidence="3">SsrA-binding protein</fullName>
    </recommendedName>
    <alternativeName>
        <fullName evidence="3">Small protein B</fullName>
    </alternativeName>
</protein>
<keyword evidence="1 3" id="KW-0963">Cytoplasm</keyword>
<evidence type="ECO:0000256" key="2">
    <source>
        <dbReference type="ARBA" id="ARBA00022884"/>
    </source>
</evidence>